<name>A0ABR4KPV4_9EURO</name>
<sequence>MVDWISLAVPFAYLSVLIGSLATFSSLYRKRKARKATSLEPWFPAHLQRDIYFSLLHIDPAPSKEKSGEKEKKVPESVLKAALLRRATEDIKRVMALRSQKQALAMLLQRGSVGDDLWQRFLRAEKEMEEEVRDVVTEANAYVAGWGQTIFQSANEMVNNTLIRERIEKHQKKAEEEKAWWEKKKASIQEGFMKELDAEKGTTTTTTSTAAAPVVATIVAGAEAEKAVETPAMTSTAAAPPAPTVTESDEDAVLVEADDQPAATAAAQKSPGGGGKKKKKGKK</sequence>
<feature type="transmembrane region" description="Helical" evidence="2">
    <location>
        <begin position="6"/>
        <end position="28"/>
    </location>
</feature>
<evidence type="ECO:0000256" key="2">
    <source>
        <dbReference type="SAM" id="Phobius"/>
    </source>
</evidence>
<dbReference type="InterPro" id="IPR018624">
    <property type="entry name" value="Sec66"/>
</dbReference>
<evidence type="ECO:0000256" key="1">
    <source>
        <dbReference type="SAM" id="MobiDB-lite"/>
    </source>
</evidence>
<evidence type="ECO:0000313" key="4">
    <source>
        <dbReference type="Proteomes" id="UP001610446"/>
    </source>
</evidence>
<feature type="compositionally biased region" description="Acidic residues" evidence="1">
    <location>
        <begin position="247"/>
        <end position="259"/>
    </location>
</feature>
<dbReference type="PANTHER" id="PTHR28229">
    <property type="entry name" value="TRANSLOCATION PROTEIN SEC66"/>
    <property type="match status" value="1"/>
</dbReference>
<protein>
    <submittedName>
        <fullName evidence="3">Pre protein translocase subunit Sec66-domain-containing protein</fullName>
    </submittedName>
</protein>
<proteinExistence type="predicted"/>
<dbReference type="Proteomes" id="UP001610446">
    <property type="component" value="Unassembled WGS sequence"/>
</dbReference>
<gene>
    <name evidence="3" type="ORF">BJY01DRAFT_205902</name>
</gene>
<keyword evidence="2" id="KW-0472">Membrane</keyword>
<evidence type="ECO:0000313" key="3">
    <source>
        <dbReference type="EMBL" id="KAL2854310.1"/>
    </source>
</evidence>
<feature type="region of interest" description="Disordered" evidence="1">
    <location>
        <begin position="228"/>
        <end position="283"/>
    </location>
</feature>
<feature type="compositionally biased region" description="Low complexity" evidence="1">
    <location>
        <begin position="230"/>
        <end position="239"/>
    </location>
</feature>
<comment type="caution">
    <text evidence="3">The sequence shown here is derived from an EMBL/GenBank/DDBJ whole genome shotgun (WGS) entry which is preliminary data.</text>
</comment>
<keyword evidence="4" id="KW-1185">Reference proteome</keyword>
<accession>A0ABR4KPV4</accession>
<dbReference type="PANTHER" id="PTHR28229:SF1">
    <property type="entry name" value="TRANSLOCATION PROTEIN SEC66"/>
    <property type="match status" value="1"/>
</dbReference>
<keyword evidence="2" id="KW-1133">Transmembrane helix</keyword>
<keyword evidence="2" id="KW-0812">Transmembrane</keyword>
<organism evidence="3 4">
    <name type="scientific">Aspergillus pseudoustus</name>
    <dbReference type="NCBI Taxonomy" id="1810923"/>
    <lineage>
        <taxon>Eukaryota</taxon>
        <taxon>Fungi</taxon>
        <taxon>Dikarya</taxon>
        <taxon>Ascomycota</taxon>
        <taxon>Pezizomycotina</taxon>
        <taxon>Eurotiomycetes</taxon>
        <taxon>Eurotiomycetidae</taxon>
        <taxon>Eurotiales</taxon>
        <taxon>Aspergillaceae</taxon>
        <taxon>Aspergillus</taxon>
        <taxon>Aspergillus subgen. Nidulantes</taxon>
    </lineage>
</organism>
<dbReference type="Pfam" id="PF09802">
    <property type="entry name" value="Sec66"/>
    <property type="match status" value="1"/>
</dbReference>
<reference evidence="3 4" key="1">
    <citation type="submission" date="2024-07" db="EMBL/GenBank/DDBJ databases">
        <title>Section-level genome sequencing and comparative genomics of Aspergillus sections Usti and Cavernicolus.</title>
        <authorList>
            <consortium name="Lawrence Berkeley National Laboratory"/>
            <person name="Nybo J.L."/>
            <person name="Vesth T.C."/>
            <person name="Theobald S."/>
            <person name="Frisvad J.C."/>
            <person name="Larsen T.O."/>
            <person name="Kjaerboelling I."/>
            <person name="Rothschild-Mancinelli K."/>
            <person name="Lyhne E.K."/>
            <person name="Kogle M.E."/>
            <person name="Barry K."/>
            <person name="Clum A."/>
            <person name="Na H."/>
            <person name="Ledsgaard L."/>
            <person name="Lin J."/>
            <person name="Lipzen A."/>
            <person name="Kuo A."/>
            <person name="Riley R."/>
            <person name="Mondo S."/>
            <person name="Labutti K."/>
            <person name="Haridas S."/>
            <person name="Pangalinan J."/>
            <person name="Salamov A.A."/>
            <person name="Simmons B.A."/>
            <person name="Magnuson J.K."/>
            <person name="Chen J."/>
            <person name="Drula E."/>
            <person name="Henrissat B."/>
            <person name="Wiebenga A."/>
            <person name="Lubbers R.J."/>
            <person name="Gomes A.C."/>
            <person name="Makela M.R."/>
            <person name="Stajich J."/>
            <person name="Grigoriev I.V."/>
            <person name="Mortensen U.H."/>
            <person name="De Vries R.P."/>
            <person name="Baker S.E."/>
            <person name="Andersen M.R."/>
        </authorList>
    </citation>
    <scope>NUCLEOTIDE SEQUENCE [LARGE SCALE GENOMIC DNA]</scope>
    <source>
        <strain evidence="3 4">CBS 123904</strain>
    </source>
</reference>
<dbReference type="EMBL" id="JBFXLU010000016">
    <property type="protein sequence ID" value="KAL2854310.1"/>
    <property type="molecule type" value="Genomic_DNA"/>
</dbReference>